<feature type="compositionally biased region" description="Basic and acidic residues" evidence="1">
    <location>
        <begin position="152"/>
        <end position="161"/>
    </location>
</feature>
<dbReference type="AlphaFoldDB" id="A0A8C9PS21"/>
<proteinExistence type="predicted"/>
<feature type="compositionally biased region" description="Acidic residues" evidence="1">
    <location>
        <begin position="173"/>
        <end position="193"/>
    </location>
</feature>
<dbReference type="PANTHER" id="PTHR36462:SF1">
    <property type="entry name" value="CHROMOSOME 12 OPEN READING FRAME 71"/>
    <property type="match status" value="1"/>
</dbReference>
<organism evidence="2 3">
    <name type="scientific">Spermophilus dauricus</name>
    <name type="common">Daurian ground squirrel</name>
    <dbReference type="NCBI Taxonomy" id="99837"/>
    <lineage>
        <taxon>Eukaryota</taxon>
        <taxon>Metazoa</taxon>
        <taxon>Chordata</taxon>
        <taxon>Craniata</taxon>
        <taxon>Vertebrata</taxon>
        <taxon>Euteleostomi</taxon>
        <taxon>Mammalia</taxon>
        <taxon>Eutheria</taxon>
        <taxon>Euarchontoglires</taxon>
        <taxon>Glires</taxon>
        <taxon>Rodentia</taxon>
        <taxon>Sciuromorpha</taxon>
        <taxon>Sciuridae</taxon>
        <taxon>Xerinae</taxon>
        <taxon>Marmotini</taxon>
        <taxon>Spermophilus</taxon>
    </lineage>
</organism>
<feature type="compositionally biased region" description="Polar residues" evidence="1">
    <location>
        <begin position="209"/>
        <end position="224"/>
    </location>
</feature>
<protein>
    <submittedName>
        <fullName evidence="2">Uncharacterized protein</fullName>
    </submittedName>
</protein>
<reference evidence="2" key="2">
    <citation type="submission" date="2025-09" db="UniProtKB">
        <authorList>
            <consortium name="Ensembl"/>
        </authorList>
    </citation>
    <scope>IDENTIFICATION</scope>
</reference>
<sequence>LEQDMGTPCSLSQLPLPCTPITHPKAIDAEGKWAFEPLDSMGDSSLGSSPDVEQCVLESSSNQSLSVGYFPHEDSIDCEDIIPCEELTSEGPSCHVLPPVQGAWGTESVTKPVERQNPIQENPEKPGKEAILEVTDAYLGGHQEDSGANGTPKEDSQRMDECPQESINQTPWDLDELMEDLEAVLENQNDDQDHDSVLSDSPQEEDLQPCSSASPHMDQVSYQESEACEDLPKCDPPENRDKDQLPEIKGRVREGDARWDSSGQEICTAETSSVSSEPPKEEDVPSEEENTCCLNLSLGFKWLRKRVVSALTGRNRPGRANNSSILLSIKRRHLFGGPPVYPEF</sequence>
<reference evidence="2" key="1">
    <citation type="submission" date="2025-08" db="UniProtKB">
        <authorList>
            <consortium name="Ensembl"/>
        </authorList>
    </citation>
    <scope>IDENTIFICATION</scope>
</reference>
<name>A0A8C9PS21_SPEDA</name>
<feature type="compositionally biased region" description="Polar residues" evidence="1">
    <location>
        <begin position="261"/>
        <end position="276"/>
    </location>
</feature>
<feature type="region of interest" description="Disordered" evidence="1">
    <location>
        <begin position="107"/>
        <end position="288"/>
    </location>
</feature>
<dbReference type="Ensembl" id="ENSSDAT00000014280.1">
    <property type="protein sequence ID" value="ENSSDAP00000012620.1"/>
    <property type="gene ID" value="ENSSDAG00000011377.1"/>
</dbReference>
<dbReference type="InterPro" id="IPR027908">
    <property type="entry name" value="DUF4640"/>
</dbReference>
<evidence type="ECO:0000256" key="1">
    <source>
        <dbReference type="SAM" id="MobiDB-lite"/>
    </source>
</evidence>
<feature type="compositionally biased region" description="Basic and acidic residues" evidence="1">
    <location>
        <begin position="230"/>
        <end position="259"/>
    </location>
</feature>
<dbReference type="PANTHER" id="PTHR36462">
    <property type="entry name" value="CHROMOSOME 12 OPEN READING FRAME 71"/>
    <property type="match status" value="1"/>
</dbReference>
<dbReference type="Pfam" id="PF15480">
    <property type="entry name" value="DUF4640"/>
    <property type="match status" value="1"/>
</dbReference>
<dbReference type="Proteomes" id="UP000694422">
    <property type="component" value="Unplaced"/>
</dbReference>
<accession>A0A8C9PS21</accession>
<evidence type="ECO:0000313" key="2">
    <source>
        <dbReference type="Ensembl" id="ENSSDAP00000012620.1"/>
    </source>
</evidence>
<keyword evidence="3" id="KW-1185">Reference proteome</keyword>
<evidence type="ECO:0000313" key="3">
    <source>
        <dbReference type="Proteomes" id="UP000694422"/>
    </source>
</evidence>
<feature type="compositionally biased region" description="Basic and acidic residues" evidence="1">
    <location>
        <begin position="122"/>
        <end position="131"/>
    </location>
</feature>